<geneLocation type="plasmid" evidence="1 2">
    <name>unnamed1</name>
</geneLocation>
<dbReference type="AlphaFoldDB" id="A0A6P1Q4J7"/>
<evidence type="ECO:0000313" key="2">
    <source>
        <dbReference type="Proteomes" id="UP000464053"/>
    </source>
</evidence>
<protein>
    <submittedName>
        <fullName evidence="1">Uncharacterized protein</fullName>
    </submittedName>
</protein>
<keyword evidence="1" id="KW-0614">Plasmid</keyword>
<dbReference type="Proteomes" id="UP000464053">
    <property type="component" value="Plasmid unnamed1"/>
</dbReference>
<dbReference type="EMBL" id="CP028272">
    <property type="protein sequence ID" value="QHM74000.1"/>
    <property type="molecule type" value="Genomic_DNA"/>
</dbReference>
<sequence length="309" mass="34461">MKNSIAIVGGGVTAALSTYFLVGAAPVTLYRPASSSVGQIPEIIPRRVFFTVLNKLNEEEMINFCKPLQKTIIWEYNGRVREIPLSSNKNFFVYDKFRLADYLFMHTGKKISNETKEVVSIADLSGYARIYDCRGTRAVTHDAAYGINKTSEAITACRYLITRSVGEVSDTVMRFWTDTVQSGRGRTYFRIPVSQSNVSFGCSSHPSDPVSEDELLAFFDTKDLPVDEGSILYRGFVTPHINTFRCNQPHVISLGDAQRSPCPLTEYGTLAALKQVGILAGNMTAAKLNISRQFHNVSDPHLPMELFYE</sequence>
<organism evidence="1 2">
    <name type="scientific">Mixta intestinalis</name>
    <dbReference type="NCBI Taxonomy" id="1615494"/>
    <lineage>
        <taxon>Bacteria</taxon>
        <taxon>Pseudomonadati</taxon>
        <taxon>Pseudomonadota</taxon>
        <taxon>Gammaproteobacteria</taxon>
        <taxon>Enterobacterales</taxon>
        <taxon>Erwiniaceae</taxon>
        <taxon>Mixta</taxon>
    </lineage>
</organism>
<proteinExistence type="predicted"/>
<dbReference type="RefSeq" id="WP_160623752.1">
    <property type="nucleotide sequence ID" value="NZ_CP028272.1"/>
</dbReference>
<dbReference type="OrthoDB" id="9255595at2"/>
<accession>A0A6P1Q4J7</accession>
<evidence type="ECO:0000313" key="1">
    <source>
        <dbReference type="EMBL" id="QHM74000.1"/>
    </source>
</evidence>
<name>A0A6P1Q4J7_9GAMM</name>
<reference evidence="1 2" key="1">
    <citation type="submission" date="2018-03" db="EMBL/GenBank/DDBJ databases">
        <title>Pantoea intestinalis SRCM103226 isolated form the mealworm.</title>
        <authorList>
            <person name="Jeong D.-Y."/>
            <person name="Kim J.W."/>
        </authorList>
    </citation>
    <scope>NUCLEOTIDE SEQUENCE [LARGE SCALE GENOMIC DNA]</scope>
    <source>
        <strain evidence="1 2">SRCM103226</strain>
        <plasmid evidence="1 2">unnamed1</plasmid>
    </source>
</reference>
<gene>
    <name evidence="1" type="ORF">C7M51_04361</name>
</gene>
<dbReference type="KEGG" id="mint:C7M51_04361"/>
<keyword evidence="2" id="KW-1185">Reference proteome</keyword>